<dbReference type="PANTHER" id="PTHR43077:SF5">
    <property type="entry name" value="PHAGE INFECTION PROTEIN"/>
    <property type="match status" value="1"/>
</dbReference>
<evidence type="ECO:0000256" key="2">
    <source>
        <dbReference type="ARBA" id="ARBA00022692"/>
    </source>
</evidence>
<proteinExistence type="predicted"/>
<dbReference type="GO" id="GO:0140359">
    <property type="term" value="F:ABC-type transporter activity"/>
    <property type="evidence" value="ECO:0007669"/>
    <property type="project" value="InterPro"/>
</dbReference>
<feature type="transmembrane region" description="Helical" evidence="5">
    <location>
        <begin position="532"/>
        <end position="557"/>
    </location>
</feature>
<accession>A0A3G6J3H3</accession>
<dbReference type="EMBL" id="CP033896">
    <property type="protein sequence ID" value="AZA12615.1"/>
    <property type="molecule type" value="Genomic_DNA"/>
</dbReference>
<reference evidence="7 8" key="1">
    <citation type="submission" date="2018-11" db="EMBL/GenBank/DDBJ databases">
        <authorList>
            <person name="Kleinhagauer T."/>
            <person name="Glaeser S.P."/>
            <person name="Spergser J."/>
            <person name="Ruckert C."/>
            <person name="Kaempfer P."/>
            <person name="Busse H.-J."/>
        </authorList>
    </citation>
    <scope>NUCLEOTIDE SEQUENCE [LARGE SCALE GENOMIC DNA]</scope>
    <source>
        <strain evidence="7 8">200CH</strain>
    </source>
</reference>
<dbReference type="PANTHER" id="PTHR43077">
    <property type="entry name" value="TRANSPORT PERMEASE YVFS-RELATED"/>
    <property type="match status" value="1"/>
</dbReference>
<dbReference type="KEGG" id="ccho:CCHOA_00935"/>
<dbReference type="OrthoDB" id="9811483at2"/>
<dbReference type="Proteomes" id="UP000269019">
    <property type="component" value="Chromosome"/>
</dbReference>
<dbReference type="RefSeq" id="WP_123925808.1">
    <property type="nucleotide sequence ID" value="NZ_CP033896.1"/>
</dbReference>
<dbReference type="Gene3D" id="3.40.1710.10">
    <property type="entry name" value="abc type-2 transporter like domain"/>
    <property type="match status" value="1"/>
</dbReference>
<dbReference type="InterPro" id="IPR023908">
    <property type="entry name" value="xxxLxxG_rpt"/>
</dbReference>
<feature type="transmembrane region" description="Helical" evidence="5">
    <location>
        <begin position="651"/>
        <end position="671"/>
    </location>
</feature>
<dbReference type="NCBIfam" id="TIGR03057">
    <property type="entry name" value="xxxLxxG_by_4"/>
    <property type="match status" value="4"/>
</dbReference>
<evidence type="ECO:0000256" key="3">
    <source>
        <dbReference type="ARBA" id="ARBA00022989"/>
    </source>
</evidence>
<dbReference type="AlphaFoldDB" id="A0A3G6J3H3"/>
<name>A0A3G6J3H3_9CORY</name>
<keyword evidence="4 5" id="KW-0472">Membrane</keyword>
<feature type="transmembrane region" description="Helical" evidence="5">
    <location>
        <begin position="563"/>
        <end position="587"/>
    </location>
</feature>
<feature type="transmembrane region" description="Helical" evidence="5">
    <location>
        <begin position="487"/>
        <end position="511"/>
    </location>
</feature>
<keyword evidence="3 5" id="KW-1133">Transmembrane helix</keyword>
<evidence type="ECO:0000256" key="4">
    <source>
        <dbReference type="ARBA" id="ARBA00023136"/>
    </source>
</evidence>
<protein>
    <submittedName>
        <fullName evidence="7">Chromosome partition protein Smc</fullName>
    </submittedName>
</protein>
<dbReference type="Pfam" id="PF12698">
    <property type="entry name" value="ABC2_membrane_3"/>
    <property type="match status" value="2"/>
</dbReference>
<evidence type="ECO:0000259" key="6">
    <source>
        <dbReference type="Pfam" id="PF12698"/>
    </source>
</evidence>
<evidence type="ECO:0000313" key="7">
    <source>
        <dbReference type="EMBL" id="AZA12615.1"/>
    </source>
</evidence>
<dbReference type="InterPro" id="IPR017500">
    <property type="entry name" value="Phage_infect_YhgE_N"/>
</dbReference>
<dbReference type="NCBIfam" id="TIGR03062">
    <property type="entry name" value="pip_yhgE_Cterm"/>
    <property type="match status" value="1"/>
</dbReference>
<keyword evidence="2 5" id="KW-0812">Transmembrane</keyword>
<evidence type="ECO:0000256" key="1">
    <source>
        <dbReference type="ARBA" id="ARBA00004141"/>
    </source>
</evidence>
<dbReference type="InterPro" id="IPR013525">
    <property type="entry name" value="ABC2_TM"/>
</dbReference>
<dbReference type="SUPFAM" id="SSF58104">
    <property type="entry name" value="Methyl-accepting chemotaxis protein (MCP) signaling domain"/>
    <property type="match status" value="1"/>
</dbReference>
<evidence type="ECO:0000256" key="5">
    <source>
        <dbReference type="SAM" id="Phobius"/>
    </source>
</evidence>
<gene>
    <name evidence="7" type="primary">smc1</name>
    <name evidence="7" type="ORF">CCHOA_00935</name>
</gene>
<feature type="transmembrane region" description="Helical" evidence="5">
    <location>
        <begin position="22"/>
        <end position="43"/>
    </location>
</feature>
<feature type="domain" description="ABC-2 type transporter transmembrane" evidence="6">
    <location>
        <begin position="469"/>
        <end position="667"/>
    </location>
</feature>
<dbReference type="GO" id="GO:0016020">
    <property type="term" value="C:membrane"/>
    <property type="evidence" value="ECO:0007669"/>
    <property type="project" value="UniProtKB-SubCell"/>
</dbReference>
<keyword evidence="8" id="KW-1185">Reference proteome</keyword>
<dbReference type="InterPro" id="IPR051328">
    <property type="entry name" value="T7SS_ABC-Transporter"/>
</dbReference>
<feature type="transmembrane region" description="Helical" evidence="5">
    <location>
        <begin position="594"/>
        <end position="613"/>
    </location>
</feature>
<evidence type="ECO:0000313" key="8">
    <source>
        <dbReference type="Proteomes" id="UP000269019"/>
    </source>
</evidence>
<dbReference type="NCBIfam" id="TIGR03061">
    <property type="entry name" value="pip_yhgE_Nterm"/>
    <property type="match status" value="1"/>
</dbReference>
<sequence length="687" mass="72555">MFAGFSLGTELRRFRRSTLGRIAILAITLIPLMYSALYLWAFWDPFGQVNRLPIAFVNNDKGTVVAGEPFNAGDEVVAELKEEPQVSFDFVDEHTAQEGVKDGTYYFVVSLPEDFSQAVTSPTTDSPHKAVIHTTYNDTNGYLSTLIGQNVMRTMVPVISNKIGIQAVDKVLVGVQDAGQGLHQAADGAQQLADGGHTLQDGLGSAKDGSDKLATGAQTLDEKMGELSQGAQQLADGTSLLATKVDTATGKLTDLTRGVNQLGSGLDQLGQGATELNNGVQQLKSTSDQITATQADMARNLRQIAAQLRAIPDPGAHNLAAQVEQAATNMETTALGPASPLTNQVNRLAGGTSQLAYQLADPNAPFRGGFNQLQQGTGQLPGQLGQLVDGVNQLNSGAQTLAAGASQLKSEGTAQLTTGANDLDDGIGKLYSGSGELVIGLDELATKLGEGADKVPAMDTEMREHLAQTIGAPVKLETTNEAGENTFGAGLAPFFFSLAMFIGGLIIFLLLQPMQNRAVASGASPLRAAIDGFLPGALIGTLQATIIVAVTLYGVGLNAAYPLGLWCFSVLVSVMFVAVNQFLNVLLGPGPGKVAAMALLMLQILASGGLYPVETEPALFQWLHPINPMTYSVDGFRQFIYGNLDHRAPQSITAVLIIIALSLTLTAFGAWRDRTWTMKRLHPPIKL</sequence>
<feature type="domain" description="ABC-2 type transporter transmembrane" evidence="6">
    <location>
        <begin position="25"/>
        <end position="154"/>
    </location>
</feature>
<comment type="subcellular location">
    <subcellularLocation>
        <location evidence="1">Membrane</location>
        <topology evidence="1">Multi-pass membrane protein</topology>
    </subcellularLocation>
</comment>
<organism evidence="7 8">
    <name type="scientific">Corynebacterium choanae</name>
    <dbReference type="NCBI Taxonomy" id="1862358"/>
    <lineage>
        <taxon>Bacteria</taxon>
        <taxon>Bacillati</taxon>
        <taxon>Actinomycetota</taxon>
        <taxon>Actinomycetes</taxon>
        <taxon>Mycobacteriales</taxon>
        <taxon>Corynebacteriaceae</taxon>
        <taxon>Corynebacterium</taxon>
    </lineage>
</organism>
<dbReference type="InterPro" id="IPR017501">
    <property type="entry name" value="Phage_infect_YhgE_C"/>
</dbReference>